<accession>A0A7S8E9C8</accession>
<dbReference type="RefSeq" id="WP_195170849.1">
    <property type="nucleotide sequence ID" value="NZ_CP062983.1"/>
</dbReference>
<proteinExistence type="predicted"/>
<dbReference type="AlphaFoldDB" id="A0A7S8E9C8"/>
<gene>
    <name evidence="3" type="ORF">G4Y79_24360</name>
</gene>
<feature type="transmembrane region" description="Helical" evidence="1">
    <location>
        <begin position="179"/>
        <end position="201"/>
    </location>
</feature>
<feature type="transmembrane region" description="Helical" evidence="1">
    <location>
        <begin position="207"/>
        <end position="228"/>
    </location>
</feature>
<dbReference type="Proteomes" id="UP000594468">
    <property type="component" value="Chromosome"/>
</dbReference>
<feature type="domain" description="Phosphatidic acid phosphatase type 2/haloperoxidase" evidence="2">
    <location>
        <begin position="107"/>
        <end position="222"/>
    </location>
</feature>
<keyword evidence="1" id="KW-0812">Transmembrane</keyword>
<evidence type="ECO:0000313" key="3">
    <source>
        <dbReference type="EMBL" id="QPC82780.1"/>
    </source>
</evidence>
<dbReference type="SMART" id="SM00014">
    <property type="entry name" value="acidPPc"/>
    <property type="match status" value="1"/>
</dbReference>
<evidence type="ECO:0000256" key="1">
    <source>
        <dbReference type="SAM" id="Phobius"/>
    </source>
</evidence>
<dbReference type="PANTHER" id="PTHR14969">
    <property type="entry name" value="SPHINGOSINE-1-PHOSPHATE PHOSPHOHYDROLASE"/>
    <property type="match status" value="1"/>
</dbReference>
<name>A0A7S8E9C8_9CHLR</name>
<dbReference type="InterPro" id="IPR036938">
    <property type="entry name" value="PAP2/HPO_sf"/>
</dbReference>
<feature type="transmembrane region" description="Helical" evidence="1">
    <location>
        <begin position="77"/>
        <end position="102"/>
    </location>
</feature>
<dbReference type="InterPro" id="IPR000326">
    <property type="entry name" value="PAP2/HPO"/>
</dbReference>
<sequence length="241" mass="26597">MTKPFQRIGRYVREHVPMADRILASLYLIIGFIVSFACLHLFAEIAEEVISEDELVLFDQMLADALHVSVSQTQIQAFAFITLFGSQIVALIAVMGGLYYVIKRQWTQLVVWLVAIAGGELLNLALKSLFSRPRPSFDISFATAVNASFPSGHAMLSLITYGLLTYLAFQIIHNLRARILIAGIAILLVTAICLSRLVLGVHYISDVVAGMAVGGMWLSACIVALEFVRRRKPRTSPQTTV</sequence>
<dbReference type="Pfam" id="PF01569">
    <property type="entry name" value="PAP2"/>
    <property type="match status" value="1"/>
</dbReference>
<feature type="transmembrane region" description="Helical" evidence="1">
    <location>
        <begin position="150"/>
        <end position="172"/>
    </location>
</feature>
<protein>
    <submittedName>
        <fullName evidence="3">Phosphatase PAP2 family protein</fullName>
    </submittedName>
</protein>
<reference evidence="3 4" key="1">
    <citation type="submission" date="2020-02" db="EMBL/GenBank/DDBJ databases">
        <authorList>
            <person name="Zheng R.K."/>
            <person name="Sun C.M."/>
        </authorList>
    </citation>
    <scope>NUCLEOTIDE SEQUENCE [LARGE SCALE GENOMIC DNA]</scope>
    <source>
        <strain evidence="4">rifampicinis</strain>
    </source>
</reference>
<dbReference type="SUPFAM" id="SSF48317">
    <property type="entry name" value="Acid phosphatase/Vanadium-dependent haloperoxidase"/>
    <property type="match status" value="1"/>
</dbReference>
<feature type="transmembrane region" description="Helical" evidence="1">
    <location>
        <begin position="21"/>
        <end position="43"/>
    </location>
</feature>
<evidence type="ECO:0000259" key="2">
    <source>
        <dbReference type="SMART" id="SM00014"/>
    </source>
</evidence>
<dbReference type="EMBL" id="CP062983">
    <property type="protein sequence ID" value="QPC82780.1"/>
    <property type="molecule type" value="Genomic_DNA"/>
</dbReference>
<organism evidence="3 4">
    <name type="scientific">Phototrophicus methaneseepsis</name>
    <dbReference type="NCBI Taxonomy" id="2710758"/>
    <lineage>
        <taxon>Bacteria</taxon>
        <taxon>Bacillati</taxon>
        <taxon>Chloroflexota</taxon>
        <taxon>Candidatus Thermofontia</taxon>
        <taxon>Phototrophicales</taxon>
        <taxon>Phototrophicaceae</taxon>
        <taxon>Phototrophicus</taxon>
    </lineage>
</organism>
<dbReference type="Gene3D" id="1.20.144.10">
    <property type="entry name" value="Phosphatidic acid phosphatase type 2/haloperoxidase"/>
    <property type="match status" value="2"/>
</dbReference>
<dbReference type="CDD" id="cd03392">
    <property type="entry name" value="PAP2_like_2"/>
    <property type="match status" value="1"/>
</dbReference>
<keyword evidence="1" id="KW-1133">Transmembrane helix</keyword>
<dbReference type="KEGG" id="pmet:G4Y79_24360"/>
<keyword evidence="4" id="KW-1185">Reference proteome</keyword>
<dbReference type="PANTHER" id="PTHR14969:SF13">
    <property type="entry name" value="AT30094P"/>
    <property type="match status" value="1"/>
</dbReference>
<keyword evidence="1" id="KW-0472">Membrane</keyword>
<feature type="transmembrane region" description="Helical" evidence="1">
    <location>
        <begin position="109"/>
        <end position="130"/>
    </location>
</feature>
<evidence type="ECO:0000313" key="4">
    <source>
        <dbReference type="Proteomes" id="UP000594468"/>
    </source>
</evidence>